<dbReference type="SUPFAM" id="SSF52980">
    <property type="entry name" value="Restriction endonuclease-like"/>
    <property type="match status" value="1"/>
</dbReference>
<dbReference type="InterPro" id="IPR011604">
    <property type="entry name" value="PDDEXK-like_dom_sf"/>
</dbReference>
<proteinExistence type="predicted"/>
<dbReference type="EMBL" id="JABELD010000055">
    <property type="protein sequence ID" value="MBU2738708.1"/>
    <property type="molecule type" value="Genomic_DNA"/>
</dbReference>
<dbReference type="PANTHER" id="PTHR46609">
    <property type="entry name" value="EXONUCLEASE, PHAGE-TYPE/RECB, C-TERMINAL DOMAIN-CONTAINING PROTEIN"/>
    <property type="match status" value="1"/>
</dbReference>
<dbReference type="InterPro" id="IPR051703">
    <property type="entry name" value="NF-kappa-B_Signaling_Reg"/>
</dbReference>
<keyword evidence="5" id="KW-1185">Reference proteome</keyword>
<evidence type="ECO:0000256" key="1">
    <source>
        <dbReference type="SAM" id="MobiDB-lite"/>
    </source>
</evidence>
<keyword evidence="2" id="KW-0472">Membrane</keyword>
<dbReference type="Gene3D" id="3.90.320.10">
    <property type="match status" value="1"/>
</dbReference>
<evidence type="ECO:0000313" key="5">
    <source>
        <dbReference type="Proteomes" id="UP001197028"/>
    </source>
</evidence>
<feature type="region of interest" description="Disordered" evidence="1">
    <location>
        <begin position="14"/>
        <end position="33"/>
    </location>
</feature>
<evidence type="ECO:0000256" key="2">
    <source>
        <dbReference type="SAM" id="Phobius"/>
    </source>
</evidence>
<dbReference type="PANTHER" id="PTHR46609:SF6">
    <property type="entry name" value="EXONUCLEASE, PHAGE-TYPE_RECB, C-TERMINAL DOMAIN-CONTAINING PROTEIN-RELATED"/>
    <property type="match status" value="1"/>
</dbReference>
<keyword evidence="2" id="KW-0812">Transmembrane</keyword>
<protein>
    <recommendedName>
        <fullName evidence="3">YqaJ viral recombinase domain-containing protein</fullName>
    </recommendedName>
</protein>
<comment type="caution">
    <text evidence="4">The sequence shown here is derived from an EMBL/GenBank/DDBJ whole genome shotgun (WGS) entry which is preliminary data.</text>
</comment>
<dbReference type="RefSeq" id="WP_215863678.1">
    <property type="nucleotide sequence ID" value="NZ_JABELD010000055.1"/>
</dbReference>
<accession>A0ABS5ZRB1</accession>
<dbReference type="InterPro" id="IPR017482">
    <property type="entry name" value="Lambda-type_endonuclease"/>
</dbReference>
<feature type="domain" description="YqaJ viral recombinase" evidence="3">
    <location>
        <begin position="94"/>
        <end position="229"/>
    </location>
</feature>
<dbReference type="Pfam" id="PF09588">
    <property type="entry name" value="YqaJ"/>
    <property type="match status" value="1"/>
</dbReference>
<dbReference type="InterPro" id="IPR019080">
    <property type="entry name" value="YqaJ_viral_recombinase"/>
</dbReference>
<organism evidence="4 5">
    <name type="scientific">Acidithiobacillus concretivorus</name>
    <dbReference type="NCBI Taxonomy" id="3063952"/>
    <lineage>
        <taxon>Bacteria</taxon>
        <taxon>Pseudomonadati</taxon>
        <taxon>Pseudomonadota</taxon>
        <taxon>Acidithiobacillia</taxon>
        <taxon>Acidithiobacillales</taxon>
        <taxon>Acidithiobacillaceae</taxon>
        <taxon>Acidithiobacillus</taxon>
    </lineage>
</organism>
<dbReference type="Proteomes" id="UP001197028">
    <property type="component" value="Unassembled WGS sequence"/>
</dbReference>
<sequence length="380" mass="41761">MLGFVVRSSALVSSDTGSPAAFGKPGSTSPLGTEGNKLELSLLSRRNTHPTALALGFFFVCASTLFVQPLVFGIHSNSRRTIMNVVTLEQNTAEWLDWRKGGLGGSDAPIIMGVSPFKKPYTLFSEKTGITKPVIPHPAAAAAMQRGHDLEPVARDMVCSITGEFFSPICGEHSDHSWMRLSADGISMDGSTLLEIKCPGIKDWEVAKSGKVPEKYVGQIQHALAVSGSEKLLYATYRPEEAEHPIILEVFPDQGYQQRLIEREQVFWQAVQTEDWSIFDGLVSSGLPSGFAEAAAEWVDFQEMMESFKANEKRLREKLLSFLPKIGEAAIKGAGIEVSRKSTKGSVDYPRLLKELDVMESVVDTYRKADSIRETVRKTS</sequence>
<keyword evidence="2" id="KW-1133">Transmembrane helix</keyword>
<feature type="transmembrane region" description="Helical" evidence="2">
    <location>
        <begin position="52"/>
        <end position="74"/>
    </location>
</feature>
<dbReference type="NCBIfam" id="TIGR03033">
    <property type="entry name" value="phage_rel_nuc"/>
    <property type="match status" value="1"/>
</dbReference>
<evidence type="ECO:0000259" key="3">
    <source>
        <dbReference type="Pfam" id="PF09588"/>
    </source>
</evidence>
<evidence type="ECO:0000313" key="4">
    <source>
        <dbReference type="EMBL" id="MBU2738708.1"/>
    </source>
</evidence>
<name>A0ABS5ZRB1_9PROT</name>
<reference evidence="4 5" key="1">
    <citation type="journal article" date="2021" name="ISME J.">
        <title>Genomic evolution of the class Acidithiobacillia: deep-branching Proteobacteria living in extreme acidic conditions.</title>
        <authorList>
            <person name="Moya-Beltran A."/>
            <person name="Beard S."/>
            <person name="Rojas-Villalobos C."/>
            <person name="Issotta F."/>
            <person name="Gallardo Y."/>
            <person name="Ulloa R."/>
            <person name="Giaveno A."/>
            <person name="Degli Esposti M."/>
            <person name="Johnson D.B."/>
            <person name="Quatrini R."/>
        </authorList>
    </citation>
    <scope>NUCLEOTIDE SEQUENCE [LARGE SCALE GENOMIC DNA]</scope>
    <source>
        <strain evidence="4 5">ATCC 19703</strain>
    </source>
</reference>
<gene>
    <name evidence="4" type="ORF">HJG40_07900</name>
</gene>
<dbReference type="InterPro" id="IPR011335">
    <property type="entry name" value="Restrct_endonuc-II-like"/>
</dbReference>